<organism evidence="1 2">
    <name type="scientific">Mycena belliarum</name>
    <dbReference type="NCBI Taxonomy" id="1033014"/>
    <lineage>
        <taxon>Eukaryota</taxon>
        <taxon>Fungi</taxon>
        <taxon>Dikarya</taxon>
        <taxon>Basidiomycota</taxon>
        <taxon>Agaricomycotina</taxon>
        <taxon>Agaricomycetes</taxon>
        <taxon>Agaricomycetidae</taxon>
        <taxon>Agaricales</taxon>
        <taxon>Marasmiineae</taxon>
        <taxon>Mycenaceae</taxon>
        <taxon>Mycena</taxon>
    </lineage>
</organism>
<evidence type="ECO:0000313" key="2">
    <source>
        <dbReference type="Proteomes" id="UP001222325"/>
    </source>
</evidence>
<reference evidence="1" key="1">
    <citation type="submission" date="2023-03" db="EMBL/GenBank/DDBJ databases">
        <title>Massive genome expansion in bonnet fungi (Mycena s.s.) driven by repeated elements and novel gene families across ecological guilds.</title>
        <authorList>
            <consortium name="Lawrence Berkeley National Laboratory"/>
            <person name="Harder C.B."/>
            <person name="Miyauchi S."/>
            <person name="Viragh M."/>
            <person name="Kuo A."/>
            <person name="Thoen E."/>
            <person name="Andreopoulos B."/>
            <person name="Lu D."/>
            <person name="Skrede I."/>
            <person name="Drula E."/>
            <person name="Henrissat B."/>
            <person name="Morin E."/>
            <person name="Kohler A."/>
            <person name="Barry K."/>
            <person name="LaButti K."/>
            <person name="Morin E."/>
            <person name="Salamov A."/>
            <person name="Lipzen A."/>
            <person name="Mereny Z."/>
            <person name="Hegedus B."/>
            <person name="Baldrian P."/>
            <person name="Stursova M."/>
            <person name="Weitz H."/>
            <person name="Taylor A."/>
            <person name="Grigoriev I.V."/>
            <person name="Nagy L.G."/>
            <person name="Martin F."/>
            <person name="Kauserud H."/>
        </authorList>
    </citation>
    <scope>NUCLEOTIDE SEQUENCE</scope>
    <source>
        <strain evidence="1">CBHHK173m</strain>
    </source>
</reference>
<comment type="caution">
    <text evidence="1">The sequence shown here is derived from an EMBL/GenBank/DDBJ whole genome shotgun (WGS) entry which is preliminary data.</text>
</comment>
<evidence type="ECO:0000313" key="1">
    <source>
        <dbReference type="EMBL" id="KAJ7073486.1"/>
    </source>
</evidence>
<name>A0AAD6TT82_9AGAR</name>
<dbReference type="EMBL" id="JARJCN010000112">
    <property type="protein sequence ID" value="KAJ7073486.1"/>
    <property type="molecule type" value="Genomic_DNA"/>
</dbReference>
<dbReference type="Proteomes" id="UP001222325">
    <property type="component" value="Unassembled WGS sequence"/>
</dbReference>
<gene>
    <name evidence="1" type="ORF">B0H15DRAFT_868817</name>
</gene>
<proteinExistence type="predicted"/>
<keyword evidence="2" id="KW-1185">Reference proteome</keyword>
<protein>
    <submittedName>
        <fullName evidence="1">Uncharacterized protein</fullName>
    </submittedName>
</protein>
<dbReference type="AlphaFoldDB" id="A0AAD6TT82"/>
<sequence>MRTAASPPASFAAPQAAAAAAAPAPAAAATPPANAYPISFGRNKRKAAEELVPGAAKRSAGRPDKAAFQHCVLVSPVNPDPKNAAPALFKKLLLSAAPFYTLPLVYIERDRDPASIAVRFATANDANGFVGAWHGAKASMPLPLRAITATHMPEAGSSSADNTLAFLTGN</sequence>
<accession>A0AAD6TT82</accession>